<proteinExistence type="inferred from homology"/>
<dbReference type="AlphaFoldDB" id="A0A3G8ZPA7"/>
<dbReference type="InterPro" id="IPR001626">
    <property type="entry name" value="ABC_TroCD"/>
</dbReference>
<dbReference type="GO" id="GO:0043190">
    <property type="term" value="C:ATP-binding cassette (ABC) transporter complex"/>
    <property type="evidence" value="ECO:0007669"/>
    <property type="project" value="InterPro"/>
</dbReference>
<keyword evidence="5 7" id="KW-0472">Membrane</keyword>
<evidence type="ECO:0000256" key="2">
    <source>
        <dbReference type="ARBA" id="ARBA00008034"/>
    </source>
</evidence>
<evidence type="ECO:0000256" key="7">
    <source>
        <dbReference type="SAM" id="Phobius"/>
    </source>
</evidence>
<accession>A0A3G8ZPA7</accession>
<reference evidence="8 9" key="2">
    <citation type="submission" date="2018-12" db="EMBL/GenBank/DDBJ databases">
        <title>Nakamurella antarcticus sp. nov., isolated from Antarctica South Shetland Islands soil.</title>
        <authorList>
            <person name="Peng F."/>
        </authorList>
    </citation>
    <scope>NUCLEOTIDE SEQUENCE [LARGE SCALE GENOMIC DNA]</scope>
    <source>
        <strain evidence="8 9">S14-144</strain>
    </source>
</reference>
<evidence type="ECO:0000256" key="5">
    <source>
        <dbReference type="ARBA" id="ARBA00023136"/>
    </source>
</evidence>
<reference evidence="8 9" key="1">
    <citation type="submission" date="2018-11" db="EMBL/GenBank/DDBJ databases">
        <authorList>
            <person name="Da X."/>
        </authorList>
    </citation>
    <scope>NUCLEOTIDE SEQUENCE [LARGE SCALE GENOMIC DNA]</scope>
    <source>
        <strain evidence="8 9">S14-144</strain>
    </source>
</reference>
<comment type="subcellular location">
    <subcellularLocation>
        <location evidence="6">Cell membrane</location>
        <topology evidence="6">Multi-pass membrane protein</topology>
    </subcellularLocation>
    <subcellularLocation>
        <location evidence="1">Membrane</location>
        <topology evidence="1">Multi-pass membrane protein</topology>
    </subcellularLocation>
</comment>
<evidence type="ECO:0000313" key="9">
    <source>
        <dbReference type="Proteomes" id="UP000268084"/>
    </source>
</evidence>
<dbReference type="InterPro" id="IPR037294">
    <property type="entry name" value="ABC_BtuC-like"/>
</dbReference>
<feature type="transmembrane region" description="Helical" evidence="7">
    <location>
        <begin position="106"/>
        <end position="126"/>
    </location>
</feature>
<feature type="transmembrane region" description="Helical" evidence="7">
    <location>
        <begin position="233"/>
        <end position="253"/>
    </location>
</feature>
<gene>
    <name evidence="8" type="ORF">EH165_13310</name>
</gene>
<dbReference type="Proteomes" id="UP000268084">
    <property type="component" value="Chromosome"/>
</dbReference>
<dbReference type="Pfam" id="PF00950">
    <property type="entry name" value="ABC-3"/>
    <property type="match status" value="1"/>
</dbReference>
<comment type="similarity">
    <text evidence="2 6">Belongs to the ABC-3 integral membrane protein family.</text>
</comment>
<feature type="transmembrane region" description="Helical" evidence="7">
    <location>
        <begin position="188"/>
        <end position="213"/>
    </location>
</feature>
<sequence length="294" mass="30130">MSTVANWFSQFFSFTDFGQLLPLVSGSLIAAVIMGVMAGVVGPMVQARDLAFAVHGTAELSFTGAAAALLFVGSDFVVQGSIVGSVIAAIIFGLLGARATERNSSIGVVMAFGLGLGVMFIALYKGRSANKFGALVGQPSAVNGNQLVTLSIVAVLVLAAMAVLWRPLYFASVDTEVAISRGVPVRLLAPIFMVVLGLTVAMAVQIVGALLVLSLMITPTAAATRVTASPVKVVLLSGLFATVSAVGGVLLALSPGLPISPYVTTISFAIYLGCRVVGSLRGRRGWSKRGVVVA</sequence>
<dbReference type="SUPFAM" id="SSF81345">
    <property type="entry name" value="ABC transporter involved in vitamin B12 uptake, BtuC"/>
    <property type="match status" value="1"/>
</dbReference>
<dbReference type="EMBL" id="CP034170">
    <property type="protein sequence ID" value="AZI58978.1"/>
    <property type="molecule type" value="Genomic_DNA"/>
</dbReference>
<dbReference type="RefSeq" id="WP_124799882.1">
    <property type="nucleotide sequence ID" value="NZ_CP034170.1"/>
</dbReference>
<evidence type="ECO:0000313" key="8">
    <source>
        <dbReference type="EMBL" id="AZI58978.1"/>
    </source>
</evidence>
<dbReference type="PANTHER" id="PTHR30477:SF21">
    <property type="entry name" value="ABC-3 PROTEIN"/>
    <property type="match status" value="1"/>
</dbReference>
<feature type="transmembrane region" description="Helical" evidence="7">
    <location>
        <begin position="259"/>
        <end position="278"/>
    </location>
</feature>
<dbReference type="KEGG" id="nak:EH165_13310"/>
<keyword evidence="4 7" id="KW-1133">Transmembrane helix</keyword>
<evidence type="ECO:0000256" key="1">
    <source>
        <dbReference type="ARBA" id="ARBA00004141"/>
    </source>
</evidence>
<feature type="transmembrane region" description="Helical" evidence="7">
    <location>
        <begin position="66"/>
        <end position="94"/>
    </location>
</feature>
<keyword evidence="6" id="KW-0813">Transport</keyword>
<evidence type="ECO:0000256" key="4">
    <source>
        <dbReference type="ARBA" id="ARBA00022989"/>
    </source>
</evidence>
<evidence type="ECO:0000256" key="3">
    <source>
        <dbReference type="ARBA" id="ARBA00022692"/>
    </source>
</evidence>
<organism evidence="8 9">
    <name type="scientific">Nakamurella antarctica</name>
    <dbReference type="NCBI Taxonomy" id="1902245"/>
    <lineage>
        <taxon>Bacteria</taxon>
        <taxon>Bacillati</taxon>
        <taxon>Actinomycetota</taxon>
        <taxon>Actinomycetes</taxon>
        <taxon>Nakamurellales</taxon>
        <taxon>Nakamurellaceae</taxon>
        <taxon>Nakamurella</taxon>
    </lineage>
</organism>
<dbReference type="GO" id="GO:0055085">
    <property type="term" value="P:transmembrane transport"/>
    <property type="evidence" value="ECO:0007669"/>
    <property type="project" value="InterPro"/>
</dbReference>
<feature type="transmembrane region" description="Helical" evidence="7">
    <location>
        <begin position="20"/>
        <end position="45"/>
    </location>
</feature>
<evidence type="ECO:0000256" key="6">
    <source>
        <dbReference type="RuleBase" id="RU003943"/>
    </source>
</evidence>
<dbReference type="OrthoDB" id="2375762at2"/>
<keyword evidence="3 6" id="KW-0812">Transmembrane</keyword>
<dbReference type="Gene3D" id="1.10.3470.10">
    <property type="entry name" value="ABC transporter involved in vitamin B12 uptake, BtuC"/>
    <property type="match status" value="1"/>
</dbReference>
<dbReference type="PANTHER" id="PTHR30477">
    <property type="entry name" value="ABC-TRANSPORTER METAL-BINDING PROTEIN"/>
    <property type="match status" value="1"/>
</dbReference>
<keyword evidence="9" id="KW-1185">Reference proteome</keyword>
<feature type="transmembrane region" description="Helical" evidence="7">
    <location>
        <begin position="147"/>
        <end position="168"/>
    </location>
</feature>
<protein>
    <submittedName>
        <fullName evidence="8">Metal ABC transporter permease</fullName>
    </submittedName>
</protein>
<name>A0A3G8ZPA7_9ACTN</name>